<dbReference type="InterPro" id="IPR041464">
    <property type="entry name" value="TubC_N"/>
</dbReference>
<dbReference type="Gene3D" id="1.10.1200.10">
    <property type="entry name" value="ACP-like"/>
    <property type="match status" value="1"/>
</dbReference>
<dbReference type="PROSITE" id="PS50075">
    <property type="entry name" value="CARRIER"/>
    <property type="match status" value="1"/>
</dbReference>
<dbReference type="NCBIfam" id="TIGR01733">
    <property type="entry name" value="AA-adenyl-dom"/>
    <property type="match status" value="1"/>
</dbReference>
<dbReference type="KEGG" id="sual:KDD17_01655"/>
<dbReference type="InterPro" id="IPR009081">
    <property type="entry name" value="PP-bd_ACP"/>
</dbReference>
<dbReference type="InterPro" id="IPR006162">
    <property type="entry name" value="Ppantetheine_attach_site"/>
</dbReference>
<dbReference type="Gene3D" id="3.30.559.10">
    <property type="entry name" value="Chloramphenicol acetyltransferase-like domain"/>
    <property type="match status" value="2"/>
</dbReference>
<dbReference type="InterPro" id="IPR000873">
    <property type="entry name" value="AMP-dep_synth/lig_dom"/>
</dbReference>
<dbReference type="Pfam" id="PF00668">
    <property type="entry name" value="Condensation"/>
    <property type="match status" value="2"/>
</dbReference>
<evidence type="ECO:0000256" key="3">
    <source>
        <dbReference type="ARBA" id="ARBA00022553"/>
    </source>
</evidence>
<evidence type="ECO:0000256" key="1">
    <source>
        <dbReference type="ARBA" id="ARBA00001957"/>
    </source>
</evidence>
<dbReference type="SMART" id="SM00823">
    <property type="entry name" value="PKS_PP"/>
    <property type="match status" value="1"/>
</dbReference>
<dbReference type="InterPro" id="IPR020806">
    <property type="entry name" value="PKS_PP-bd"/>
</dbReference>
<dbReference type="GO" id="GO:0003824">
    <property type="term" value="F:catalytic activity"/>
    <property type="evidence" value="ECO:0007669"/>
    <property type="project" value="InterPro"/>
</dbReference>
<dbReference type="CDD" id="cd19531">
    <property type="entry name" value="LCL_NRPS-like"/>
    <property type="match status" value="2"/>
</dbReference>
<dbReference type="InterPro" id="IPR010071">
    <property type="entry name" value="AA_adenyl_dom"/>
</dbReference>
<dbReference type="Pfam" id="PF18563">
    <property type="entry name" value="TubC_N"/>
    <property type="match status" value="1"/>
</dbReference>
<dbReference type="PANTHER" id="PTHR45527:SF1">
    <property type="entry name" value="FATTY ACID SYNTHASE"/>
    <property type="match status" value="1"/>
</dbReference>
<dbReference type="GO" id="GO:0043041">
    <property type="term" value="P:amino acid activation for nonribosomal peptide biosynthetic process"/>
    <property type="evidence" value="ECO:0007669"/>
    <property type="project" value="TreeGrafter"/>
</dbReference>
<evidence type="ECO:0000256" key="2">
    <source>
        <dbReference type="ARBA" id="ARBA00022450"/>
    </source>
</evidence>
<reference evidence="5" key="1">
    <citation type="submission" date="2021-04" db="EMBL/GenBank/DDBJ databases">
        <title>Complete genome sequence for Sulfitobacter sp. strain JK7-1.</title>
        <authorList>
            <person name="Park S.-J."/>
        </authorList>
    </citation>
    <scope>NUCLEOTIDE SEQUENCE</scope>
    <source>
        <strain evidence="5">JK7-1</strain>
    </source>
</reference>
<dbReference type="GO" id="GO:0044550">
    <property type="term" value="P:secondary metabolite biosynthetic process"/>
    <property type="evidence" value="ECO:0007669"/>
    <property type="project" value="TreeGrafter"/>
</dbReference>
<dbReference type="InterPro" id="IPR023213">
    <property type="entry name" value="CAT-like_dom_sf"/>
</dbReference>
<proteinExistence type="predicted"/>
<dbReference type="InterPro" id="IPR042099">
    <property type="entry name" value="ANL_N_sf"/>
</dbReference>
<name>A0A975JEI2_9RHOB</name>
<dbReference type="PANTHER" id="PTHR45527">
    <property type="entry name" value="NONRIBOSOMAL PEPTIDE SYNTHETASE"/>
    <property type="match status" value="1"/>
</dbReference>
<evidence type="ECO:0000313" key="6">
    <source>
        <dbReference type="Proteomes" id="UP000683291"/>
    </source>
</evidence>
<dbReference type="Pfam" id="PF00550">
    <property type="entry name" value="PP-binding"/>
    <property type="match status" value="1"/>
</dbReference>
<dbReference type="GO" id="GO:0005737">
    <property type="term" value="C:cytoplasm"/>
    <property type="evidence" value="ECO:0007669"/>
    <property type="project" value="TreeGrafter"/>
</dbReference>
<dbReference type="Gene3D" id="3.30.300.30">
    <property type="match status" value="2"/>
</dbReference>
<dbReference type="SUPFAM" id="SSF56801">
    <property type="entry name" value="Acetyl-CoA synthetase-like"/>
    <property type="match status" value="2"/>
</dbReference>
<evidence type="ECO:0000313" key="5">
    <source>
        <dbReference type="EMBL" id="QUJ76795.1"/>
    </source>
</evidence>
<dbReference type="CDD" id="cd05930">
    <property type="entry name" value="A_NRPS"/>
    <property type="match status" value="1"/>
</dbReference>
<dbReference type="InterPro" id="IPR001242">
    <property type="entry name" value="Condensation_dom"/>
</dbReference>
<gene>
    <name evidence="5" type="ORF">KDD17_01655</name>
</gene>
<sequence>MVHDILREAQAEGVQLYVEDDRLKFRARDAPPSAALSAQIKRNKEALIALLTAQRVPTLTPSGRDRAPLTPNQARVFYQGAAFDTGETYVMQVAYRFDALLDPARLRAAFERIVARHSVLRSRFFVDETGVPTQQICEEAARCLIWSVEADVEPAKWLHARAQARCDLSSGQVMNVALLQGADESHLHIACHHIAFDGASYGALFAELVQLYEEPEADLAPLPLHYVDFALSEVGQGWSPASRDYWRAQLDGVASFNGLPPDRPRPPVADFGGTALHQTLPADLEDGLSALAARVGVSRFTAYLAAFNVQLSRYLRTEDCVVGTPLSGRSLPQLDGMIGFFANFLPLRNRIDPALSFRQLLAQVHRTNLMAQQHQDLDVQEMIRDLGYAGETAFTPLNQIVFSFEESRDEHLILGGHRGQKLPLPRQRAAFDIECSLVKHADGPLEAYWVYSDALFDADTMSGFAEAFETTLRRLIAAPETALGKISLGPTATPAQALHAETPPPCFIEMFEAQVARSPQADACRWVEPDGTVVTQSYAALDARATAMAAALLRHGVTAGDCIAVCVGPLAQTIAHLIAVQKTGAAYMILDPAIPSDRSRMMYARAGCHCAIGTVVAGQLPPDATVIEAAPDDAPFVTVEGPREGAAVVLFTSGSTGTPKGVSLPHGALAHFLSVAQGRLGIGPRDCAAVASTLTFDAHILEIYLALSQGGSLALLDPARARDAAFLQRDQDALGISTLFATPTTWQILRDAGWRPRDGMTLITGGETLPQHLSDDLLTCAHDLRLLNVYGPTEATVFNLCAFMQPDVPVSLGVALPGNRVRLVDPYGHPVPPACRGEITIAGPQVGLGYLGPEPGFSDGPAGRCYATGDIARQAPDGQFSMIGREDFQVKIHGVRLELDEIATALEQHPCVIRATVVLSGADGTLARLAAYVETILDRKEAGAQLARFLAARVPRSHLPGSYTVLDRMPLTPSGKIDRNALPAPTAQTVLSQGRAPETALERTICAIWSTLLERPVTDTDTGFFELGGHSLLAIRMINQINRSCGTDLNMRDVVGALTVGDLAQRIGAAKRARVMDLPVIAQEPSLPAPLSFAQERIWTIDRIGNAGTSYTVPLIFEVTGAGFDRATAEAFLVALVAKHRVLACVYDAGDGTPVQDLGQQAPQLAYTDASTLAEAAADAARAQAERSCLDAPFDLRRGPVMRGHLVKLGADRHLWFLAFHHIAFDGASLALFVRELRSFLAHATLDAPPAPSYAAYARWQRETYDMADDLRYWKDRLEGAPVVHQIPLDHPRPPDQGFAGETIVQRLSVPLSQGLRAFASSVDSSEFATILALFAGYLQLLSGESDLVLGTPVANRQRPELENTMGCFINTLPLRMRLDTADSLSTLVARVQRDVQNDLSHDGVPFEKLVSALCPHRSFSHHPLFQIMVQLDNSDAHAFEASGVHFAALQPRETEAKFDLTLGIRPADDIALSWNFATDLFARATIERMMAEFVDWITACLADPSAPLPLLARKSAAATLCGPQRPAHPDTVAQRFTAMARTHPDRTVLCDGEVTLSYRQLETRARALCETFADLGIGPQMLVGVHLTRSADLVVAALACLLRDCVYLPLDPAYPVARTHRIIADARPALVICADGFGDVPAAQFDVTHARHQPAAADYDPREGVQDAAYVIYTSGSTGQPKGVQVGHASLSNFIDWMQTDLGLEAGARVLQVTSPSFDISITELIAPLAVGATVVIGPSMVDDGAVALVDLVAVQHINVLQMVPGMLQAFLDAAGGRTFSAVTRVYCGGESVPADLLRAARRSFPQARIFAVYGPTEATIWASAMDLADASTCGVMPLGQPAANTFLTVRDDRGRPVAPGQTGELHIGGAALALGYLDDPERTRAAFVTDADETTRLYRTGDLVRVAQDDSLHFIGRADTQIKLRGHRIELGEIETALRAAGATTAACVLTDDTLTAFVDAEAPERLRENLATRLPDYMMPARIVAHGPFPRTPNGKIDRRALSDAAHRIATLPDDAPPKARLRKRSPRSGRMCCAVARSGGTRTFLPSVDSRFWRFAS</sequence>
<dbReference type="InterPro" id="IPR036736">
    <property type="entry name" value="ACP-like_sf"/>
</dbReference>
<keyword evidence="6" id="KW-1185">Reference proteome</keyword>
<organism evidence="5 6">
    <name type="scientific">Sulfitobacter albidus</name>
    <dbReference type="NCBI Taxonomy" id="2829501"/>
    <lineage>
        <taxon>Bacteria</taxon>
        <taxon>Pseudomonadati</taxon>
        <taxon>Pseudomonadota</taxon>
        <taxon>Alphaproteobacteria</taxon>
        <taxon>Rhodobacterales</taxon>
        <taxon>Roseobacteraceae</taxon>
        <taxon>Sulfitobacter</taxon>
    </lineage>
</organism>
<evidence type="ECO:0000259" key="4">
    <source>
        <dbReference type="PROSITE" id="PS50075"/>
    </source>
</evidence>
<dbReference type="SUPFAM" id="SSF47336">
    <property type="entry name" value="ACP-like"/>
    <property type="match status" value="1"/>
</dbReference>
<feature type="domain" description="Carrier" evidence="4">
    <location>
        <begin position="996"/>
        <end position="1071"/>
    </location>
</feature>
<dbReference type="Gene3D" id="3.30.559.30">
    <property type="entry name" value="Nonribosomal peptide synthetase, condensation domain"/>
    <property type="match status" value="2"/>
</dbReference>
<dbReference type="InterPro" id="IPR020845">
    <property type="entry name" value="AMP-binding_CS"/>
</dbReference>
<protein>
    <submittedName>
        <fullName evidence="5">Amino acid adenylation domain-containing protein</fullName>
    </submittedName>
</protein>
<comment type="cofactor">
    <cofactor evidence="1">
        <name>pantetheine 4'-phosphate</name>
        <dbReference type="ChEBI" id="CHEBI:47942"/>
    </cofactor>
</comment>
<dbReference type="InterPro" id="IPR045851">
    <property type="entry name" value="AMP-bd_C_sf"/>
</dbReference>
<dbReference type="PROSITE" id="PS00455">
    <property type="entry name" value="AMP_BINDING"/>
    <property type="match status" value="2"/>
</dbReference>
<dbReference type="Gene3D" id="1.10.10.1830">
    <property type="entry name" value="Non-ribosomal peptide synthase, adenylation domain"/>
    <property type="match status" value="1"/>
</dbReference>
<dbReference type="RefSeq" id="WP_212704992.1">
    <property type="nucleotide sequence ID" value="NZ_CP073581.1"/>
</dbReference>
<keyword evidence="3" id="KW-0597">Phosphoprotein</keyword>
<dbReference type="EMBL" id="CP073581">
    <property type="protein sequence ID" value="QUJ76795.1"/>
    <property type="molecule type" value="Genomic_DNA"/>
</dbReference>
<dbReference type="Proteomes" id="UP000683291">
    <property type="component" value="Chromosome 1"/>
</dbReference>
<accession>A0A975JEI2</accession>
<dbReference type="Gene3D" id="3.40.50.12780">
    <property type="entry name" value="N-terminal domain of ligase-like"/>
    <property type="match status" value="2"/>
</dbReference>
<dbReference type="SUPFAM" id="SSF52777">
    <property type="entry name" value="CoA-dependent acyltransferases"/>
    <property type="match status" value="4"/>
</dbReference>
<dbReference type="Pfam" id="PF00501">
    <property type="entry name" value="AMP-binding"/>
    <property type="match status" value="2"/>
</dbReference>
<keyword evidence="2" id="KW-0596">Phosphopantetheine</keyword>
<dbReference type="InterPro" id="IPR044894">
    <property type="entry name" value="TubC_N_sf"/>
</dbReference>
<dbReference type="GO" id="GO:0031177">
    <property type="term" value="F:phosphopantetheine binding"/>
    <property type="evidence" value="ECO:0007669"/>
    <property type="project" value="InterPro"/>
</dbReference>
<dbReference type="PROSITE" id="PS00012">
    <property type="entry name" value="PHOSPHOPANTETHEINE"/>
    <property type="match status" value="1"/>
</dbReference>